<reference evidence="1 2" key="1">
    <citation type="journal article" date="2018" name="Nat. Biotechnol.">
        <title>A standardized bacterial taxonomy based on genome phylogeny substantially revises the tree of life.</title>
        <authorList>
            <person name="Parks D.H."/>
            <person name="Chuvochina M."/>
            <person name="Waite D.W."/>
            <person name="Rinke C."/>
            <person name="Skarshewski A."/>
            <person name="Chaumeil P.A."/>
            <person name="Hugenholtz P."/>
        </authorList>
    </citation>
    <scope>NUCLEOTIDE SEQUENCE [LARGE SCALE GENOMIC DNA]</scope>
    <source>
        <strain evidence="1">UBA8733</strain>
    </source>
</reference>
<accession>A0A3B9GX53</accession>
<dbReference type="EMBL" id="DMAN01000167">
    <property type="protein sequence ID" value="HAE27037.1"/>
    <property type="molecule type" value="Genomic_DNA"/>
</dbReference>
<comment type="caution">
    <text evidence="1">The sequence shown here is derived from an EMBL/GenBank/DDBJ whole genome shotgun (WGS) entry which is preliminary data.</text>
</comment>
<evidence type="ECO:0000313" key="2">
    <source>
        <dbReference type="Proteomes" id="UP000259610"/>
    </source>
</evidence>
<sequence length="98" mass="11142">MYTPACRRVCHGGHFACPRSRRRSGLQLHPDGSWHRRNRCSRLRIQSGEVSATFGATGDFLFTQRLILEPGIAFDFFEEGDRSRQIRSGLSPAKYSGR</sequence>
<organism evidence="1 2">
    <name type="scientific">Hyphomonas adhaerens</name>
    <dbReference type="NCBI Taxonomy" id="81029"/>
    <lineage>
        <taxon>Bacteria</taxon>
        <taxon>Pseudomonadati</taxon>
        <taxon>Pseudomonadota</taxon>
        <taxon>Alphaproteobacteria</taxon>
        <taxon>Hyphomonadales</taxon>
        <taxon>Hyphomonadaceae</taxon>
        <taxon>Hyphomonas</taxon>
    </lineage>
</organism>
<gene>
    <name evidence="1" type="ORF">DCG58_07750</name>
</gene>
<dbReference type="GO" id="GO:0009279">
    <property type="term" value="C:cell outer membrane"/>
    <property type="evidence" value="ECO:0007669"/>
    <property type="project" value="InterPro"/>
</dbReference>
<evidence type="ECO:0000313" key="1">
    <source>
        <dbReference type="EMBL" id="HAE27037.1"/>
    </source>
</evidence>
<protein>
    <submittedName>
        <fullName evidence="1">Uncharacterized protein</fullName>
    </submittedName>
</protein>
<proteinExistence type="predicted"/>
<dbReference type="InterPro" id="IPR007939">
    <property type="entry name" value="Cu-R_B_prcur"/>
</dbReference>
<dbReference type="GO" id="GO:0006878">
    <property type="term" value="P:intracellular copper ion homeostasis"/>
    <property type="evidence" value="ECO:0007669"/>
    <property type="project" value="InterPro"/>
</dbReference>
<name>A0A3B9GX53_9PROT</name>
<dbReference type="Pfam" id="PF05275">
    <property type="entry name" value="CopB"/>
    <property type="match status" value="1"/>
</dbReference>
<dbReference type="AlphaFoldDB" id="A0A3B9GX53"/>
<dbReference type="GO" id="GO:0005507">
    <property type="term" value="F:copper ion binding"/>
    <property type="evidence" value="ECO:0007669"/>
    <property type="project" value="InterPro"/>
</dbReference>
<dbReference type="Proteomes" id="UP000259610">
    <property type="component" value="Unassembled WGS sequence"/>
</dbReference>